<sequence>MNPASTSLLTEHLRWTPLSLIDDIINTVNALLYQSVSAVETFLLSSPPGLLGFTPPSGTIPDTDGDGNVIYSEKEQEEINKGIHQLETLLENGVDKRFDAFELYVLRNILVVPQDLVGWVRLAHHKNLDFTSVTPSAPTDPNSSEPTENTPALPPAHEAQSRLRTLRQTLLASHALNQTLQSEVSSNERTLTQLRALANSSDNKNPFSFINSSSMSTKELKDTASFAVSQIGLIRSLIAQLKPKYAELQRQRQKEQEEALGDKMDVDEEIGGKEEKGTPEEERKKYIEKMTRRHMESSRGLRLNAKGEVVGGGFEENVARKGLGEVGELEGLVEGLGEGNP</sequence>
<comment type="subcellular location">
    <subcellularLocation>
        <location evidence="1">Chromosome</location>
        <location evidence="1">Centromere</location>
        <location evidence="1">Kinetochore</location>
    </subcellularLocation>
</comment>
<dbReference type="GO" id="GO:0051301">
    <property type="term" value="P:cell division"/>
    <property type="evidence" value="ECO:0007669"/>
    <property type="project" value="UniProtKB-KW"/>
</dbReference>
<dbReference type="GO" id="GO:0051382">
    <property type="term" value="P:kinetochore assembly"/>
    <property type="evidence" value="ECO:0007669"/>
    <property type="project" value="TreeGrafter"/>
</dbReference>
<feature type="region of interest" description="Disordered" evidence="10">
    <location>
        <begin position="249"/>
        <end position="283"/>
    </location>
</feature>
<dbReference type="STRING" id="42251.A0A2T6ZH57"/>
<evidence type="ECO:0000256" key="8">
    <source>
        <dbReference type="ARBA" id="ARBA00023306"/>
    </source>
</evidence>
<name>A0A2T6ZH57_TUBBO</name>
<keyword evidence="9" id="KW-0137">Centromere</keyword>
<keyword evidence="8" id="KW-0131">Cell cycle</keyword>
<keyword evidence="12" id="KW-1185">Reference proteome</keyword>
<feature type="compositionally biased region" description="Polar residues" evidence="10">
    <location>
        <begin position="130"/>
        <end position="150"/>
    </location>
</feature>
<dbReference type="PANTHER" id="PTHR14527">
    <property type="entry name" value="PROTEIN MIS12 HOMOLOG"/>
    <property type="match status" value="1"/>
</dbReference>
<feature type="region of interest" description="Disordered" evidence="10">
    <location>
        <begin position="130"/>
        <end position="160"/>
    </location>
</feature>
<dbReference type="Proteomes" id="UP000244722">
    <property type="component" value="Unassembled WGS sequence"/>
</dbReference>
<dbReference type="Pfam" id="PF05859">
    <property type="entry name" value="Mis12"/>
    <property type="match status" value="1"/>
</dbReference>
<keyword evidence="5" id="KW-0498">Mitosis</keyword>
<gene>
    <name evidence="11" type="ORF">B9Z19DRAFT_1091758</name>
</gene>
<keyword evidence="4" id="KW-0132">Cell division</keyword>
<organism evidence="11 12">
    <name type="scientific">Tuber borchii</name>
    <name type="common">White truffle</name>
    <dbReference type="NCBI Taxonomy" id="42251"/>
    <lineage>
        <taxon>Eukaryota</taxon>
        <taxon>Fungi</taxon>
        <taxon>Dikarya</taxon>
        <taxon>Ascomycota</taxon>
        <taxon>Pezizomycotina</taxon>
        <taxon>Pezizomycetes</taxon>
        <taxon>Pezizales</taxon>
        <taxon>Tuberaceae</taxon>
        <taxon>Tuber</taxon>
    </lineage>
</organism>
<evidence type="ECO:0000256" key="5">
    <source>
        <dbReference type="ARBA" id="ARBA00022776"/>
    </source>
</evidence>
<reference evidence="11 12" key="1">
    <citation type="submission" date="2017-04" db="EMBL/GenBank/DDBJ databases">
        <title>Draft genome sequence of Tuber borchii Vittad., a whitish edible truffle.</title>
        <authorList>
            <consortium name="DOE Joint Genome Institute"/>
            <person name="Murat C."/>
            <person name="Kuo A."/>
            <person name="Barry K.W."/>
            <person name="Clum A."/>
            <person name="Dockter R.B."/>
            <person name="Fauchery L."/>
            <person name="Iotti M."/>
            <person name="Kohler A."/>
            <person name="Labutti K."/>
            <person name="Lindquist E.A."/>
            <person name="Lipzen A."/>
            <person name="Ohm R.A."/>
            <person name="Wang M."/>
            <person name="Grigoriev I.V."/>
            <person name="Zambonelli A."/>
            <person name="Martin F.M."/>
        </authorList>
    </citation>
    <scope>NUCLEOTIDE SEQUENCE [LARGE SCALE GENOMIC DNA]</scope>
    <source>
        <strain evidence="11 12">Tbo3840</strain>
    </source>
</reference>
<evidence type="ECO:0000256" key="7">
    <source>
        <dbReference type="ARBA" id="ARBA00023054"/>
    </source>
</evidence>
<dbReference type="EMBL" id="NESQ01000269">
    <property type="protein sequence ID" value="PUU74830.1"/>
    <property type="molecule type" value="Genomic_DNA"/>
</dbReference>
<keyword evidence="3" id="KW-0158">Chromosome</keyword>
<dbReference type="OrthoDB" id="1884855at2759"/>
<evidence type="ECO:0000256" key="10">
    <source>
        <dbReference type="SAM" id="MobiDB-lite"/>
    </source>
</evidence>
<evidence type="ECO:0000256" key="2">
    <source>
        <dbReference type="ARBA" id="ARBA00008643"/>
    </source>
</evidence>
<dbReference type="InterPro" id="IPR008685">
    <property type="entry name" value="Centromere_Mis12"/>
</dbReference>
<accession>A0A2T6ZH57</accession>
<keyword evidence="7" id="KW-0175">Coiled coil</keyword>
<dbReference type="GO" id="GO:0000070">
    <property type="term" value="P:mitotic sister chromatid segregation"/>
    <property type="evidence" value="ECO:0007669"/>
    <property type="project" value="TreeGrafter"/>
</dbReference>
<proteinExistence type="inferred from homology"/>
<comment type="similarity">
    <text evidence="2">Belongs to the mis12 family.</text>
</comment>
<evidence type="ECO:0000256" key="6">
    <source>
        <dbReference type="ARBA" id="ARBA00022838"/>
    </source>
</evidence>
<dbReference type="AlphaFoldDB" id="A0A2T6ZH57"/>
<evidence type="ECO:0000313" key="12">
    <source>
        <dbReference type="Proteomes" id="UP000244722"/>
    </source>
</evidence>
<evidence type="ECO:0000256" key="4">
    <source>
        <dbReference type="ARBA" id="ARBA00022618"/>
    </source>
</evidence>
<keyword evidence="6" id="KW-0995">Kinetochore</keyword>
<evidence type="ECO:0000256" key="3">
    <source>
        <dbReference type="ARBA" id="ARBA00022454"/>
    </source>
</evidence>
<dbReference type="GO" id="GO:0000444">
    <property type="term" value="C:MIS12/MIND type complex"/>
    <property type="evidence" value="ECO:0007669"/>
    <property type="project" value="TreeGrafter"/>
</dbReference>
<evidence type="ECO:0000256" key="9">
    <source>
        <dbReference type="ARBA" id="ARBA00023328"/>
    </source>
</evidence>
<evidence type="ECO:0000256" key="1">
    <source>
        <dbReference type="ARBA" id="ARBA00004629"/>
    </source>
</evidence>
<comment type="caution">
    <text evidence="11">The sequence shown here is derived from an EMBL/GenBank/DDBJ whole genome shotgun (WGS) entry which is preliminary data.</text>
</comment>
<protein>
    <submittedName>
        <fullName evidence="11">Mis12 protein-domain-containing protein</fullName>
    </submittedName>
</protein>
<evidence type="ECO:0000313" key="11">
    <source>
        <dbReference type="EMBL" id="PUU74830.1"/>
    </source>
</evidence>
<dbReference type="PANTHER" id="PTHR14527:SF2">
    <property type="entry name" value="PROTEIN MIS12 HOMOLOG"/>
    <property type="match status" value="1"/>
</dbReference>
<dbReference type="GO" id="GO:0005634">
    <property type="term" value="C:nucleus"/>
    <property type="evidence" value="ECO:0007669"/>
    <property type="project" value="InterPro"/>
</dbReference>